<dbReference type="EMBL" id="JAIZAY010000008">
    <property type="protein sequence ID" value="KAJ8037276.1"/>
    <property type="molecule type" value="Genomic_DNA"/>
</dbReference>
<dbReference type="AlphaFoldDB" id="A0A9Q1H9J2"/>
<comment type="caution">
    <text evidence="2">The sequence shown here is derived from an EMBL/GenBank/DDBJ whole genome shotgun (WGS) entry which is preliminary data.</text>
</comment>
<keyword evidence="3" id="KW-1185">Reference proteome</keyword>
<dbReference type="OrthoDB" id="10588246at2759"/>
<keyword evidence="1" id="KW-0472">Membrane</keyword>
<gene>
    <name evidence="2" type="ORF">HOLleu_18056</name>
</gene>
<evidence type="ECO:0000256" key="1">
    <source>
        <dbReference type="SAM" id="Phobius"/>
    </source>
</evidence>
<keyword evidence="1" id="KW-1133">Transmembrane helix</keyword>
<organism evidence="2 3">
    <name type="scientific">Holothuria leucospilota</name>
    <name type="common">Black long sea cucumber</name>
    <name type="synonym">Mertensiothuria leucospilota</name>
    <dbReference type="NCBI Taxonomy" id="206669"/>
    <lineage>
        <taxon>Eukaryota</taxon>
        <taxon>Metazoa</taxon>
        <taxon>Echinodermata</taxon>
        <taxon>Eleutherozoa</taxon>
        <taxon>Echinozoa</taxon>
        <taxon>Holothuroidea</taxon>
        <taxon>Aspidochirotacea</taxon>
        <taxon>Aspidochirotida</taxon>
        <taxon>Holothuriidae</taxon>
        <taxon>Holothuria</taxon>
    </lineage>
</organism>
<dbReference type="Proteomes" id="UP001152320">
    <property type="component" value="Chromosome 8"/>
</dbReference>
<feature type="transmembrane region" description="Helical" evidence="1">
    <location>
        <begin position="252"/>
        <end position="271"/>
    </location>
</feature>
<protein>
    <submittedName>
        <fullName evidence="2">Uncharacterized protein</fullName>
    </submittedName>
</protein>
<feature type="transmembrane region" description="Helical" evidence="1">
    <location>
        <begin position="217"/>
        <end position="240"/>
    </location>
</feature>
<proteinExistence type="predicted"/>
<evidence type="ECO:0000313" key="3">
    <source>
        <dbReference type="Proteomes" id="UP001152320"/>
    </source>
</evidence>
<evidence type="ECO:0000313" key="2">
    <source>
        <dbReference type="EMBL" id="KAJ8037276.1"/>
    </source>
</evidence>
<accession>A0A9Q1H9J2</accession>
<sequence length="342" mass="39369">MERGFPNQRDHRPKCTEALKRRIVTLATNLHVGKGVNILGIMQGCGFSGKRWANFETPAEQTPLLSRGRSEIETQFATFTSRDAVEESISGPRVTQEVEESRLPKFVWLMLKIMCVFWQKQLIVRRKCFHCQMNRARCLSKDDDTGDREKKLPSYFDADGQGYENAEAELEPCTTTDGANDQCKMCDSYWWNSEGNVKRYTEKEIGVQRWNHSRSSLLSVFLLVSPLVINVCDISLYIWFQHGQTKHSSIHILSYSIYLAELSFYPVMCLYSKLRTSTQGAAPRLSWSTALNARFIIKRMQFIDFRHEPSDKQELTSAALLPGVVKYVKYAVVFNTVSFQQR</sequence>
<reference evidence="2" key="1">
    <citation type="submission" date="2021-10" db="EMBL/GenBank/DDBJ databases">
        <title>Tropical sea cucumber genome reveals ecological adaptation and Cuvierian tubules defense mechanism.</title>
        <authorList>
            <person name="Chen T."/>
        </authorList>
    </citation>
    <scope>NUCLEOTIDE SEQUENCE</scope>
    <source>
        <strain evidence="2">Nanhai2018</strain>
        <tissue evidence="2">Muscle</tissue>
    </source>
</reference>
<keyword evidence="1" id="KW-0812">Transmembrane</keyword>
<name>A0A9Q1H9J2_HOLLE</name>